<dbReference type="InterPro" id="IPR014845">
    <property type="entry name" value="GYD/TTHA1554"/>
</dbReference>
<proteinExistence type="predicted"/>
<dbReference type="HOGENOM" id="CLU_155227_1_1_2"/>
<evidence type="ECO:0000313" key="2">
    <source>
        <dbReference type="Proteomes" id="UP000033097"/>
    </source>
</evidence>
<dbReference type="GeneID" id="24877319"/>
<evidence type="ECO:0008006" key="3">
    <source>
        <dbReference type="Google" id="ProtNLM"/>
    </source>
</evidence>
<organism evidence="1 2">
    <name type="scientific">Methanosarcina mazei S-6</name>
    <dbReference type="NCBI Taxonomy" id="213585"/>
    <lineage>
        <taxon>Archaea</taxon>
        <taxon>Methanobacteriati</taxon>
        <taxon>Methanobacteriota</taxon>
        <taxon>Stenosarchaea group</taxon>
        <taxon>Methanomicrobia</taxon>
        <taxon>Methanosarcinales</taxon>
        <taxon>Methanosarcinaceae</taxon>
        <taxon>Methanosarcina</taxon>
    </lineage>
</organism>
<evidence type="ECO:0000313" key="1">
    <source>
        <dbReference type="EMBL" id="AKB64309.1"/>
    </source>
</evidence>
<dbReference type="AlphaFoldDB" id="A0A0E3RE86"/>
<gene>
    <name evidence="1" type="ORF">MSMAS_1113</name>
</gene>
<name>A0A0E3RE86_METMZ</name>
<protein>
    <recommendedName>
        <fullName evidence="3">GYD domain-containing protein</fullName>
    </recommendedName>
</protein>
<dbReference type="KEGG" id="mmj:MSMAS_1113"/>
<accession>A0A0E3RE86</accession>
<dbReference type="RefSeq" id="WP_011032140.1">
    <property type="nucleotide sequence ID" value="NZ_CP009512.1"/>
</dbReference>
<dbReference type="Pfam" id="PF08734">
    <property type="entry name" value="GYD"/>
    <property type="match status" value="1"/>
</dbReference>
<dbReference type="EMBL" id="CP009512">
    <property type="protein sequence ID" value="AKB64309.1"/>
    <property type="molecule type" value="Genomic_DNA"/>
</dbReference>
<dbReference type="Proteomes" id="UP000033097">
    <property type="component" value="Chromosome"/>
</dbReference>
<reference evidence="1 2" key="1">
    <citation type="submission" date="2014-07" db="EMBL/GenBank/DDBJ databases">
        <title>Methanogenic archaea and the global carbon cycle.</title>
        <authorList>
            <person name="Henriksen J.R."/>
            <person name="Luke J."/>
            <person name="Reinhart S."/>
            <person name="Benedict M.N."/>
            <person name="Youngblut N.D."/>
            <person name="Metcalf M.E."/>
            <person name="Whitaker R.J."/>
            <person name="Metcalf W.W."/>
        </authorList>
    </citation>
    <scope>NUCLEOTIDE SEQUENCE [LARGE SCALE GENOMIC DNA]</scope>
    <source>
        <strain evidence="1 2">S-6</strain>
    </source>
</reference>
<sequence length="110" mass="12236">MQDYLIQISYTPEAVARLVKNPENREEVARFLMEKLGGKLKGFWVSFGEYDLVEIATLPDNVSAEALTMVLLAGGAVKMVRTTPLMSVNEGMEAMEKAAKLELEYRPPGK</sequence>
<dbReference type="PATRIC" id="fig|213585.10.peg.1386"/>